<dbReference type="AlphaFoldDB" id="A0A6J6IAZ8"/>
<keyword evidence="1" id="KW-0812">Transmembrane</keyword>
<organism evidence="2">
    <name type="scientific">freshwater metagenome</name>
    <dbReference type="NCBI Taxonomy" id="449393"/>
    <lineage>
        <taxon>unclassified sequences</taxon>
        <taxon>metagenomes</taxon>
        <taxon>ecological metagenomes</taxon>
    </lineage>
</organism>
<feature type="transmembrane region" description="Helical" evidence="1">
    <location>
        <begin position="58"/>
        <end position="77"/>
    </location>
</feature>
<gene>
    <name evidence="2" type="ORF">UFOPK1981_00182</name>
</gene>
<sequence length="123" mass="13161">MSPLQHSVDQIPALPILGALPSAEHPQFLFSIFFFVMAGALLASWTISSSTRVLLQSYFVSIACVFLLAFFASGSLLTQEMSTVGPSLWMFPLSVAIEMGLGIALAILIPRVSLPSKKSKSDG</sequence>
<proteinExistence type="predicted"/>
<reference evidence="2" key="1">
    <citation type="submission" date="2020-05" db="EMBL/GenBank/DDBJ databases">
        <authorList>
            <person name="Chiriac C."/>
            <person name="Salcher M."/>
            <person name="Ghai R."/>
            <person name="Kavagutti S V."/>
        </authorList>
    </citation>
    <scope>NUCLEOTIDE SEQUENCE</scope>
</reference>
<keyword evidence="1" id="KW-0472">Membrane</keyword>
<name>A0A6J6IAZ8_9ZZZZ</name>
<protein>
    <submittedName>
        <fullName evidence="2">Unannotated protein</fullName>
    </submittedName>
</protein>
<feature type="transmembrane region" description="Helical" evidence="1">
    <location>
        <begin position="89"/>
        <end position="109"/>
    </location>
</feature>
<keyword evidence="1" id="KW-1133">Transmembrane helix</keyword>
<evidence type="ECO:0000313" key="2">
    <source>
        <dbReference type="EMBL" id="CAB4622686.1"/>
    </source>
</evidence>
<accession>A0A6J6IAZ8</accession>
<dbReference type="EMBL" id="CAEZVI010000009">
    <property type="protein sequence ID" value="CAB4622686.1"/>
    <property type="molecule type" value="Genomic_DNA"/>
</dbReference>
<dbReference type="InterPro" id="IPR045931">
    <property type="entry name" value="DUF6350"/>
</dbReference>
<evidence type="ECO:0000256" key="1">
    <source>
        <dbReference type="SAM" id="Phobius"/>
    </source>
</evidence>
<feature type="transmembrane region" description="Helical" evidence="1">
    <location>
        <begin position="28"/>
        <end position="46"/>
    </location>
</feature>
<dbReference type="Pfam" id="PF19877">
    <property type="entry name" value="DUF6350"/>
    <property type="match status" value="1"/>
</dbReference>